<accession>A0ABU8F720</accession>
<name>A0ABU8F720_9BACI</name>
<dbReference type="RefSeq" id="WP_336498364.1">
    <property type="nucleotide sequence ID" value="NZ_JBAWSY010000012.1"/>
</dbReference>
<keyword evidence="1" id="KW-0472">Membrane</keyword>
<protein>
    <submittedName>
        <fullName evidence="2">ABC transporter permease</fullName>
    </submittedName>
</protein>
<keyword evidence="1" id="KW-1133">Transmembrane helix</keyword>
<organism evidence="2 3">
    <name type="scientific">Psychrobacillus mangrovi</name>
    <dbReference type="NCBI Taxonomy" id="3117745"/>
    <lineage>
        <taxon>Bacteria</taxon>
        <taxon>Bacillati</taxon>
        <taxon>Bacillota</taxon>
        <taxon>Bacilli</taxon>
        <taxon>Bacillales</taxon>
        <taxon>Bacillaceae</taxon>
        <taxon>Psychrobacillus</taxon>
    </lineage>
</organism>
<sequence length="228" mass="26198">MDKLTKLIQLEWKKLNQQQVIIELIIYWLTLFFFPTFFINVAMPAFGESYDMAIEMNWFIQKGMILLAASLISQVFIQEYKSKTISLSFGYPISRKKLFTAKVLFIFLFIFLATVISFLFSGVITYMLDQLFPIIKGQPTSVDIVKFFSSTIIVSLIITIMSFVPLFLFGIWRRAIVPTIICAIMIMNLPNFSSFINLEPYIIITVLTILGALSIFLSIRYAGRVGEI</sequence>
<evidence type="ECO:0000313" key="2">
    <source>
        <dbReference type="EMBL" id="MEI4770798.1"/>
    </source>
</evidence>
<feature type="transmembrane region" description="Helical" evidence="1">
    <location>
        <begin position="98"/>
        <end position="127"/>
    </location>
</feature>
<feature type="transmembrane region" description="Helical" evidence="1">
    <location>
        <begin position="202"/>
        <end position="222"/>
    </location>
</feature>
<keyword evidence="3" id="KW-1185">Reference proteome</keyword>
<proteinExistence type="predicted"/>
<feature type="transmembrane region" description="Helical" evidence="1">
    <location>
        <begin position="20"/>
        <end position="46"/>
    </location>
</feature>
<evidence type="ECO:0000313" key="3">
    <source>
        <dbReference type="Proteomes" id="UP001364890"/>
    </source>
</evidence>
<reference evidence="2 3" key="1">
    <citation type="submission" date="2024-01" db="EMBL/GenBank/DDBJ databases">
        <title>Seven novel Bacillus-like species.</title>
        <authorList>
            <person name="Liu G."/>
        </authorList>
    </citation>
    <scope>NUCLEOTIDE SEQUENCE [LARGE SCALE GENOMIC DNA]</scope>
    <source>
        <strain evidence="2 3">FJAT-51614</strain>
    </source>
</reference>
<dbReference type="Proteomes" id="UP001364890">
    <property type="component" value="Unassembled WGS sequence"/>
</dbReference>
<feature type="transmembrane region" description="Helical" evidence="1">
    <location>
        <begin position="147"/>
        <end position="169"/>
    </location>
</feature>
<dbReference type="Pfam" id="PF12730">
    <property type="entry name" value="ABC2_membrane_4"/>
    <property type="match status" value="1"/>
</dbReference>
<gene>
    <name evidence="2" type="ORF">WAX74_14325</name>
</gene>
<keyword evidence="1" id="KW-0812">Transmembrane</keyword>
<dbReference type="EMBL" id="JBAWSY010000012">
    <property type="protein sequence ID" value="MEI4770798.1"/>
    <property type="molecule type" value="Genomic_DNA"/>
</dbReference>
<feature type="transmembrane region" description="Helical" evidence="1">
    <location>
        <begin position="176"/>
        <end position="196"/>
    </location>
</feature>
<comment type="caution">
    <text evidence="2">The sequence shown here is derived from an EMBL/GenBank/DDBJ whole genome shotgun (WGS) entry which is preliminary data.</text>
</comment>
<feature type="transmembrane region" description="Helical" evidence="1">
    <location>
        <begin position="58"/>
        <end position="77"/>
    </location>
</feature>
<evidence type="ECO:0000256" key="1">
    <source>
        <dbReference type="SAM" id="Phobius"/>
    </source>
</evidence>